<keyword evidence="1" id="KW-0812">Transmembrane</keyword>
<sequence length="111" mass="12685">MSLFSVTSYMVVNYLANGTNLLGNDKLVLAITGLYILLQNLHNVLVLILYEYLKVITWELVNPYSENNTMEKPHFLRSNKSIKRGKSTKAKSMKSVQIEKVTFVEAKTIKM</sequence>
<name>A0AAD5UFN9_9FUNG</name>
<protein>
    <submittedName>
        <fullName evidence="2">Uncharacterized protein</fullName>
    </submittedName>
</protein>
<gene>
    <name evidence="2" type="ORF">HK103_005470</name>
</gene>
<dbReference type="EMBL" id="JADGKB010000050">
    <property type="protein sequence ID" value="KAJ3256472.1"/>
    <property type="molecule type" value="Genomic_DNA"/>
</dbReference>
<organism evidence="2 3">
    <name type="scientific">Boothiomyces macroporosus</name>
    <dbReference type="NCBI Taxonomy" id="261099"/>
    <lineage>
        <taxon>Eukaryota</taxon>
        <taxon>Fungi</taxon>
        <taxon>Fungi incertae sedis</taxon>
        <taxon>Chytridiomycota</taxon>
        <taxon>Chytridiomycota incertae sedis</taxon>
        <taxon>Chytridiomycetes</taxon>
        <taxon>Rhizophydiales</taxon>
        <taxon>Terramycetaceae</taxon>
        <taxon>Boothiomyces</taxon>
    </lineage>
</organism>
<accession>A0AAD5UFN9</accession>
<dbReference type="AlphaFoldDB" id="A0AAD5UFN9"/>
<keyword evidence="1" id="KW-0472">Membrane</keyword>
<evidence type="ECO:0000313" key="2">
    <source>
        <dbReference type="EMBL" id="KAJ3256472.1"/>
    </source>
</evidence>
<comment type="caution">
    <text evidence="2">The sequence shown here is derived from an EMBL/GenBank/DDBJ whole genome shotgun (WGS) entry which is preliminary data.</text>
</comment>
<keyword evidence="3" id="KW-1185">Reference proteome</keyword>
<evidence type="ECO:0000256" key="1">
    <source>
        <dbReference type="SAM" id="Phobius"/>
    </source>
</evidence>
<proteinExistence type="predicted"/>
<keyword evidence="1" id="KW-1133">Transmembrane helix</keyword>
<feature type="transmembrane region" description="Helical" evidence="1">
    <location>
        <begin position="27"/>
        <end position="50"/>
    </location>
</feature>
<reference evidence="2" key="1">
    <citation type="submission" date="2020-05" db="EMBL/GenBank/DDBJ databases">
        <title>Phylogenomic resolution of chytrid fungi.</title>
        <authorList>
            <person name="Stajich J.E."/>
            <person name="Amses K."/>
            <person name="Simmons R."/>
            <person name="Seto K."/>
            <person name="Myers J."/>
            <person name="Bonds A."/>
            <person name="Quandt C.A."/>
            <person name="Barry K."/>
            <person name="Liu P."/>
            <person name="Grigoriev I."/>
            <person name="Longcore J.E."/>
            <person name="James T.Y."/>
        </authorList>
    </citation>
    <scope>NUCLEOTIDE SEQUENCE</scope>
    <source>
        <strain evidence="2">PLAUS21</strain>
    </source>
</reference>
<evidence type="ECO:0000313" key="3">
    <source>
        <dbReference type="Proteomes" id="UP001210925"/>
    </source>
</evidence>
<dbReference type="Proteomes" id="UP001210925">
    <property type="component" value="Unassembled WGS sequence"/>
</dbReference>